<dbReference type="PANTHER" id="PTHR40659">
    <property type="entry name" value="NICKEL/COBALT EFFLUX SYSTEM RCNA"/>
    <property type="match status" value="1"/>
</dbReference>
<evidence type="ECO:0000256" key="1">
    <source>
        <dbReference type="ARBA" id="ARBA00002510"/>
    </source>
</evidence>
<keyword evidence="5" id="KW-1003">Cell membrane</keyword>
<dbReference type="RefSeq" id="WP_378777846.1">
    <property type="nucleotide sequence ID" value="NZ_JBHTMX010000436.1"/>
</dbReference>
<proteinExistence type="inferred from homology"/>
<comment type="subcellular location">
    <subcellularLocation>
        <location evidence="2 13">Cell membrane</location>
        <topology evidence="2 13">Multi-pass membrane protein</topology>
    </subcellularLocation>
</comment>
<gene>
    <name evidence="14" type="ORF">ACFQ4O_18170</name>
</gene>
<comment type="function">
    <text evidence="1">Efflux system for nickel and cobalt.</text>
</comment>
<keyword evidence="12" id="KW-0170">Cobalt</keyword>
<reference evidence="15" key="1">
    <citation type="journal article" date="2019" name="Int. J. Syst. Evol. Microbiol.">
        <title>The Global Catalogue of Microorganisms (GCM) 10K type strain sequencing project: providing services to taxonomists for standard genome sequencing and annotation.</title>
        <authorList>
            <consortium name="The Broad Institute Genomics Platform"/>
            <consortium name="The Broad Institute Genome Sequencing Center for Infectious Disease"/>
            <person name="Wu L."/>
            <person name="Ma J."/>
        </authorList>
    </citation>
    <scope>NUCLEOTIDE SEQUENCE [LARGE SCALE GENOMIC DNA]</scope>
    <source>
        <strain evidence="15">CCUG 61696</strain>
    </source>
</reference>
<evidence type="ECO:0000256" key="6">
    <source>
        <dbReference type="ARBA" id="ARBA00022596"/>
    </source>
</evidence>
<keyword evidence="10" id="KW-0921">Nickel transport</keyword>
<feature type="non-terminal residue" evidence="14">
    <location>
        <position position="1"/>
    </location>
</feature>
<evidence type="ECO:0000256" key="10">
    <source>
        <dbReference type="ARBA" id="ARBA00023112"/>
    </source>
</evidence>
<dbReference type="Proteomes" id="UP001597171">
    <property type="component" value="Unassembled WGS sequence"/>
</dbReference>
<keyword evidence="4 13" id="KW-0813">Transport</keyword>
<feature type="transmembrane region" description="Helical" evidence="13">
    <location>
        <begin position="100"/>
        <end position="120"/>
    </location>
</feature>
<evidence type="ECO:0000256" key="12">
    <source>
        <dbReference type="ARBA" id="ARBA00023285"/>
    </source>
</evidence>
<evidence type="ECO:0000256" key="7">
    <source>
        <dbReference type="ARBA" id="ARBA00022692"/>
    </source>
</evidence>
<evidence type="ECO:0000256" key="2">
    <source>
        <dbReference type="ARBA" id="ARBA00004651"/>
    </source>
</evidence>
<evidence type="ECO:0000256" key="8">
    <source>
        <dbReference type="ARBA" id="ARBA00022989"/>
    </source>
</evidence>
<protein>
    <recommendedName>
        <fullName evidence="13">Nickel/cobalt efflux system</fullName>
    </recommendedName>
</protein>
<dbReference type="EMBL" id="JBHTMX010000436">
    <property type="protein sequence ID" value="MFD1333936.1"/>
    <property type="molecule type" value="Genomic_DNA"/>
</dbReference>
<evidence type="ECO:0000256" key="13">
    <source>
        <dbReference type="RuleBase" id="RU362101"/>
    </source>
</evidence>
<keyword evidence="8 13" id="KW-1133">Transmembrane helix</keyword>
<dbReference type="PANTHER" id="PTHR40659:SF1">
    <property type="entry name" value="NICKEL_COBALT EFFLUX SYSTEM RCNA"/>
    <property type="match status" value="1"/>
</dbReference>
<comment type="caution">
    <text evidence="14">The sequence shown here is derived from an EMBL/GenBank/DDBJ whole genome shotgun (WGS) entry which is preliminary data.</text>
</comment>
<organism evidence="14 15">
    <name type="scientific">Methylopila musalis</name>
    <dbReference type="NCBI Taxonomy" id="1134781"/>
    <lineage>
        <taxon>Bacteria</taxon>
        <taxon>Pseudomonadati</taxon>
        <taxon>Pseudomonadota</taxon>
        <taxon>Alphaproteobacteria</taxon>
        <taxon>Hyphomicrobiales</taxon>
        <taxon>Methylopilaceae</taxon>
        <taxon>Methylopila</taxon>
    </lineage>
</organism>
<accession>A0ABW3ZCB3</accession>
<keyword evidence="3" id="KW-0171">Cobalt transport</keyword>
<evidence type="ECO:0000256" key="5">
    <source>
        <dbReference type="ARBA" id="ARBA00022475"/>
    </source>
</evidence>
<keyword evidence="15" id="KW-1185">Reference proteome</keyword>
<feature type="transmembrane region" description="Helical" evidence="13">
    <location>
        <begin position="132"/>
        <end position="151"/>
    </location>
</feature>
<evidence type="ECO:0000256" key="9">
    <source>
        <dbReference type="ARBA" id="ARBA00023065"/>
    </source>
</evidence>
<name>A0ABW3ZCB3_9HYPH</name>
<dbReference type="InterPro" id="IPR011541">
    <property type="entry name" value="Ni/Co_transpt_high_affinity"/>
</dbReference>
<evidence type="ECO:0000256" key="4">
    <source>
        <dbReference type="ARBA" id="ARBA00022448"/>
    </source>
</evidence>
<dbReference type="Pfam" id="PF03824">
    <property type="entry name" value="NicO"/>
    <property type="match status" value="1"/>
</dbReference>
<comment type="similarity">
    <text evidence="13">Belongs to the NiCoT transporter (TC 2.A.52) family.</text>
</comment>
<sequence length="203" mass="20110">LAQGAAGPFGVGRPDGPGGAPEAGTVLGWIGAWQSSFYRSLSEAIRAVKADGSAFLALAGLSFAYGVFHAAGPGHGKAVISSYLVATGEGLRRGVALSTLAALAQAVTAIVAVGLLAAVIGATSMAIGAATWWLEAASYGAIAVVGLALLARKGAGFLRTLRGLPAHAHGPDCAHDHGVDPRIVEGASPDWRRGVAAALAIGL</sequence>
<keyword evidence="9" id="KW-0406">Ion transport</keyword>
<dbReference type="InterPro" id="IPR051224">
    <property type="entry name" value="NiCoT_RcnA"/>
</dbReference>
<keyword evidence="6" id="KW-0533">Nickel</keyword>
<comment type="caution">
    <text evidence="13">Lacks conserved residue(s) required for the propagation of feature annotation.</text>
</comment>
<keyword evidence="7 13" id="KW-0812">Transmembrane</keyword>
<keyword evidence="11 13" id="KW-0472">Membrane</keyword>
<evidence type="ECO:0000256" key="3">
    <source>
        <dbReference type="ARBA" id="ARBA00022426"/>
    </source>
</evidence>
<evidence type="ECO:0000313" key="14">
    <source>
        <dbReference type="EMBL" id="MFD1333936.1"/>
    </source>
</evidence>
<evidence type="ECO:0000313" key="15">
    <source>
        <dbReference type="Proteomes" id="UP001597171"/>
    </source>
</evidence>
<evidence type="ECO:0000256" key="11">
    <source>
        <dbReference type="ARBA" id="ARBA00023136"/>
    </source>
</evidence>
<feature type="non-terminal residue" evidence="14">
    <location>
        <position position="203"/>
    </location>
</feature>